<dbReference type="InterPro" id="IPR000719">
    <property type="entry name" value="Prot_kinase_dom"/>
</dbReference>
<feature type="domain" description="Protein kinase" evidence="2">
    <location>
        <begin position="144"/>
        <end position="456"/>
    </location>
</feature>
<evidence type="ECO:0000256" key="1">
    <source>
        <dbReference type="SAM" id="MobiDB-lite"/>
    </source>
</evidence>
<accession>A0A3N4K5A5</accession>
<dbReference type="Gene3D" id="1.10.510.10">
    <property type="entry name" value="Transferase(Phosphotransferase) domain 1"/>
    <property type="match status" value="1"/>
</dbReference>
<dbReference type="Gene3D" id="3.40.50.1820">
    <property type="entry name" value="alpha/beta hydrolase"/>
    <property type="match status" value="1"/>
</dbReference>
<dbReference type="Gene3D" id="3.30.200.20">
    <property type="entry name" value="Phosphorylase Kinase, domain 1"/>
    <property type="match status" value="1"/>
</dbReference>
<feature type="compositionally biased region" description="Low complexity" evidence="1">
    <location>
        <begin position="483"/>
        <end position="492"/>
    </location>
</feature>
<organism evidence="3 4">
    <name type="scientific">Choiromyces venosus 120613-1</name>
    <dbReference type="NCBI Taxonomy" id="1336337"/>
    <lineage>
        <taxon>Eukaryota</taxon>
        <taxon>Fungi</taxon>
        <taxon>Dikarya</taxon>
        <taxon>Ascomycota</taxon>
        <taxon>Pezizomycotina</taxon>
        <taxon>Pezizomycetes</taxon>
        <taxon>Pezizales</taxon>
        <taxon>Tuberaceae</taxon>
        <taxon>Choiromyces</taxon>
    </lineage>
</organism>
<dbReference type="PROSITE" id="PS50011">
    <property type="entry name" value="PROTEIN_KINASE_DOM"/>
    <property type="match status" value="1"/>
</dbReference>
<dbReference type="EMBL" id="ML120352">
    <property type="protein sequence ID" value="RPB05734.1"/>
    <property type="molecule type" value="Genomic_DNA"/>
</dbReference>
<dbReference type="InterPro" id="IPR011009">
    <property type="entry name" value="Kinase-like_dom_sf"/>
</dbReference>
<dbReference type="InterPro" id="IPR052374">
    <property type="entry name" value="SERAC1"/>
</dbReference>
<dbReference type="SUPFAM" id="SSF53474">
    <property type="entry name" value="alpha/beta-Hydrolases"/>
    <property type="match status" value="1"/>
</dbReference>
<keyword evidence="3" id="KW-0418">Kinase</keyword>
<dbReference type="GO" id="GO:0004672">
    <property type="term" value="F:protein kinase activity"/>
    <property type="evidence" value="ECO:0007669"/>
    <property type="project" value="InterPro"/>
</dbReference>
<feature type="compositionally biased region" description="Low complexity" evidence="1">
    <location>
        <begin position="908"/>
        <end position="917"/>
    </location>
</feature>
<feature type="region of interest" description="Disordered" evidence="1">
    <location>
        <begin position="807"/>
        <end position="921"/>
    </location>
</feature>
<dbReference type="Proteomes" id="UP000276215">
    <property type="component" value="Unassembled WGS sequence"/>
</dbReference>
<name>A0A3N4K5A5_9PEZI</name>
<dbReference type="SUPFAM" id="SSF56112">
    <property type="entry name" value="Protein kinase-like (PK-like)"/>
    <property type="match status" value="1"/>
</dbReference>
<evidence type="ECO:0000313" key="3">
    <source>
        <dbReference type="EMBL" id="RPB05734.1"/>
    </source>
</evidence>
<dbReference type="SMART" id="SM00220">
    <property type="entry name" value="S_TKc"/>
    <property type="match status" value="1"/>
</dbReference>
<feature type="compositionally biased region" description="Pro residues" evidence="1">
    <location>
        <begin position="847"/>
        <end position="884"/>
    </location>
</feature>
<dbReference type="AlphaFoldDB" id="A0A3N4K5A5"/>
<dbReference type="InterPro" id="IPR029058">
    <property type="entry name" value="AB_hydrolase_fold"/>
</dbReference>
<dbReference type="GO" id="GO:0005524">
    <property type="term" value="F:ATP binding"/>
    <property type="evidence" value="ECO:0007669"/>
    <property type="project" value="InterPro"/>
</dbReference>
<evidence type="ECO:0000259" key="2">
    <source>
        <dbReference type="PROSITE" id="PS50011"/>
    </source>
</evidence>
<dbReference type="CDD" id="cd00180">
    <property type="entry name" value="PKc"/>
    <property type="match status" value="1"/>
</dbReference>
<evidence type="ECO:0000313" key="4">
    <source>
        <dbReference type="Proteomes" id="UP000276215"/>
    </source>
</evidence>
<keyword evidence="4" id="KW-1185">Reference proteome</keyword>
<dbReference type="PANTHER" id="PTHR48182">
    <property type="entry name" value="PROTEIN SERAC1"/>
    <property type="match status" value="1"/>
</dbReference>
<proteinExistence type="predicted"/>
<dbReference type="STRING" id="1336337.A0A3N4K5A5"/>
<protein>
    <submittedName>
        <fullName evidence="3">Kinase-like protein</fullName>
    </submittedName>
</protein>
<sequence length="1006" mass="112405">MPTNAKEAELRERILNLRLPTTVERVLFFPDYALEQVLTKDVVAEVIEASGIPIHDRINAADDIIGGAQKIFCILVCIRKVDCMHLFLQSGIGDAKLAVSKEDLIGSGLTNPAAEEFWEQQWEFIAPIFKSRVQKLNLSCILPFKEEQSLGEGGYGTVSRVVLYRSHQGLVFGGSGDTVAVARKTIKCVSAGTEGYFESERGPLELLRTRGHPHIIKLLGSYSQNNAYNFFFPLADGSLKDLFDRGRQGFEMDDDRFYSSIVGLSSAINHIHNFTYESGGRNMNFKGYHHDLKPANILIHQGKFIIADFGLSKLKADANTTSTVHKTGSRAYLPPEAMSSDPEANFDDPIVGRGVDIWAFGCILAEIATFLLKGSESVSEFGRRRFSNVSVTMNDDSFHAFNEVKKEVKEWLKSLEIMAKGNCEISLLIQIVRKALIPNRKERPTAEDVLKEVSRLDTVAATNMELFALQDRKALPPSPPRSPAGSSQSRPQTTSRGGETSRDNHGIIVLSEGTRDPELQMDVVALHGLNGGSYTCWQGGEGSMWLKDLLPDDGMHLPRIISYGYDSEYLFTNLSRENLEKEAYNFLRCLRRKREDASTRPIIFLAHSVGGFLLKQAILLAEEDAQFQDLFKSICGVTFFGTPHREHGILYTMGAVLRKIARTASVLEQNRELLSRKMGENDRLLKAVNNLFKTRICIPESDLRVLNFYETGTISGLGVVVDEGAGTMGLNGEETCGLKLSHPDLCKYSSESEPSYKIVKRKILRLTKISADEYSSKQAKKQKQETPYINNHQQFNPEIYVNNNIMPQSPIIPPLQRRPTAPQSTQPYGMPPAHFNMTPPHQSTMTPTPPPRPPAPRTHTSPPPPPPPAPRPPPSPPPAPPPSHTQPKKKQPPPPSQLQNRAHTAPTQQQQKKSQAQNRNSINAIEERLAKVGRNITSIGADLAARQKERKALKPRRQERGEQWFSEQTRRLDKIIAELEVRRTEAYRDRERLKLELIGARAVHGQ</sequence>
<keyword evidence="3" id="KW-0808">Transferase</keyword>
<feature type="compositionally biased region" description="Polar residues" evidence="1">
    <location>
        <begin position="898"/>
        <end position="907"/>
    </location>
</feature>
<feature type="region of interest" description="Disordered" evidence="1">
    <location>
        <begin position="470"/>
        <end position="505"/>
    </location>
</feature>
<dbReference type="Pfam" id="PF00069">
    <property type="entry name" value="Pkinase"/>
    <property type="match status" value="1"/>
</dbReference>
<dbReference type="OrthoDB" id="4062651at2759"/>
<dbReference type="PANTHER" id="PTHR48182:SF3">
    <property type="entry name" value="DUF676 DOMAIN-CONTAINING PROTEIN"/>
    <property type="match status" value="1"/>
</dbReference>
<reference evidence="3 4" key="1">
    <citation type="journal article" date="2018" name="Nat. Ecol. Evol.">
        <title>Pezizomycetes genomes reveal the molecular basis of ectomycorrhizal truffle lifestyle.</title>
        <authorList>
            <person name="Murat C."/>
            <person name="Payen T."/>
            <person name="Noel B."/>
            <person name="Kuo A."/>
            <person name="Morin E."/>
            <person name="Chen J."/>
            <person name="Kohler A."/>
            <person name="Krizsan K."/>
            <person name="Balestrini R."/>
            <person name="Da Silva C."/>
            <person name="Montanini B."/>
            <person name="Hainaut M."/>
            <person name="Levati E."/>
            <person name="Barry K.W."/>
            <person name="Belfiori B."/>
            <person name="Cichocki N."/>
            <person name="Clum A."/>
            <person name="Dockter R.B."/>
            <person name="Fauchery L."/>
            <person name="Guy J."/>
            <person name="Iotti M."/>
            <person name="Le Tacon F."/>
            <person name="Lindquist E.A."/>
            <person name="Lipzen A."/>
            <person name="Malagnac F."/>
            <person name="Mello A."/>
            <person name="Molinier V."/>
            <person name="Miyauchi S."/>
            <person name="Poulain J."/>
            <person name="Riccioni C."/>
            <person name="Rubini A."/>
            <person name="Sitrit Y."/>
            <person name="Splivallo R."/>
            <person name="Traeger S."/>
            <person name="Wang M."/>
            <person name="Zifcakova L."/>
            <person name="Wipf D."/>
            <person name="Zambonelli A."/>
            <person name="Paolocci F."/>
            <person name="Nowrousian M."/>
            <person name="Ottonello S."/>
            <person name="Baldrian P."/>
            <person name="Spatafora J.W."/>
            <person name="Henrissat B."/>
            <person name="Nagy L.G."/>
            <person name="Aury J.M."/>
            <person name="Wincker P."/>
            <person name="Grigoriev I.V."/>
            <person name="Bonfante P."/>
            <person name="Martin F.M."/>
        </authorList>
    </citation>
    <scope>NUCLEOTIDE SEQUENCE [LARGE SCALE GENOMIC DNA]</scope>
    <source>
        <strain evidence="3 4">120613-1</strain>
    </source>
</reference>
<gene>
    <name evidence="3" type="ORF">L873DRAFT_1757124</name>
</gene>